<evidence type="ECO:0000313" key="1">
    <source>
        <dbReference type="EMBL" id="JAD91194.1"/>
    </source>
</evidence>
<reference evidence="1" key="2">
    <citation type="journal article" date="2015" name="Data Brief">
        <title>Shoot transcriptome of the giant reed, Arundo donax.</title>
        <authorList>
            <person name="Barrero R.A."/>
            <person name="Guerrero F.D."/>
            <person name="Moolhuijzen P."/>
            <person name="Goolsby J.A."/>
            <person name="Tidwell J."/>
            <person name="Bellgard S.E."/>
            <person name="Bellgard M.I."/>
        </authorList>
    </citation>
    <scope>NUCLEOTIDE SEQUENCE</scope>
    <source>
        <tissue evidence="1">Shoot tissue taken approximately 20 cm above the soil surface</tissue>
    </source>
</reference>
<accession>A0A0A9DRL5</accession>
<sequence>MSCKDMPELLLVGWKSSCVSGSAATRVVVESPFVLGALPRLDE</sequence>
<organism evidence="1">
    <name type="scientific">Arundo donax</name>
    <name type="common">Giant reed</name>
    <name type="synonym">Donax arundinaceus</name>
    <dbReference type="NCBI Taxonomy" id="35708"/>
    <lineage>
        <taxon>Eukaryota</taxon>
        <taxon>Viridiplantae</taxon>
        <taxon>Streptophyta</taxon>
        <taxon>Embryophyta</taxon>
        <taxon>Tracheophyta</taxon>
        <taxon>Spermatophyta</taxon>
        <taxon>Magnoliopsida</taxon>
        <taxon>Liliopsida</taxon>
        <taxon>Poales</taxon>
        <taxon>Poaceae</taxon>
        <taxon>PACMAD clade</taxon>
        <taxon>Arundinoideae</taxon>
        <taxon>Arundineae</taxon>
        <taxon>Arundo</taxon>
    </lineage>
</organism>
<name>A0A0A9DRL5_ARUDO</name>
<reference evidence="1" key="1">
    <citation type="submission" date="2014-09" db="EMBL/GenBank/DDBJ databases">
        <authorList>
            <person name="Magalhaes I.L.F."/>
            <person name="Oliveira U."/>
            <person name="Santos F.R."/>
            <person name="Vidigal T.H.D.A."/>
            <person name="Brescovit A.D."/>
            <person name="Santos A.J."/>
        </authorList>
    </citation>
    <scope>NUCLEOTIDE SEQUENCE</scope>
    <source>
        <tissue evidence="1">Shoot tissue taken approximately 20 cm above the soil surface</tissue>
    </source>
</reference>
<dbReference type="AlphaFoldDB" id="A0A0A9DRL5"/>
<protein>
    <submittedName>
        <fullName evidence="1">Pco108073b</fullName>
    </submittedName>
</protein>
<proteinExistence type="predicted"/>
<dbReference type="EMBL" id="GBRH01206701">
    <property type="protein sequence ID" value="JAD91194.1"/>
    <property type="molecule type" value="Transcribed_RNA"/>
</dbReference>